<dbReference type="PANTHER" id="PTHR43349">
    <property type="entry name" value="PINORESINOL REDUCTASE-RELATED"/>
    <property type="match status" value="1"/>
</dbReference>
<dbReference type="Gene3D" id="3.90.25.10">
    <property type="entry name" value="UDP-galactose 4-epimerase, domain 1"/>
    <property type="match status" value="1"/>
</dbReference>
<organism evidence="2 3">
    <name type="scientific">Oryza sativa subsp. japonica</name>
    <name type="common">Rice</name>
    <dbReference type="NCBI Taxonomy" id="39947"/>
    <lineage>
        <taxon>Eukaryota</taxon>
        <taxon>Viridiplantae</taxon>
        <taxon>Streptophyta</taxon>
        <taxon>Embryophyta</taxon>
        <taxon>Tracheophyta</taxon>
        <taxon>Spermatophyta</taxon>
        <taxon>Magnoliopsida</taxon>
        <taxon>Liliopsida</taxon>
        <taxon>Poales</taxon>
        <taxon>Poaceae</taxon>
        <taxon>BOP clade</taxon>
        <taxon>Oryzoideae</taxon>
        <taxon>Oryzeae</taxon>
        <taxon>Oryzinae</taxon>
        <taxon>Oryza</taxon>
        <taxon>Oryza sativa</taxon>
    </lineage>
</organism>
<evidence type="ECO:0000259" key="1">
    <source>
        <dbReference type="Pfam" id="PF05368"/>
    </source>
</evidence>
<reference evidence="2 3" key="2">
    <citation type="journal article" date="2013" name="Plant Cell Physiol.">
        <title>Rice Annotation Project Database (RAP-DB): an integrative and interactive database for rice genomics.</title>
        <authorList>
            <person name="Sakai H."/>
            <person name="Lee S.S."/>
            <person name="Tanaka T."/>
            <person name="Numa H."/>
            <person name="Kim J."/>
            <person name="Kawahara Y."/>
            <person name="Wakimoto H."/>
            <person name="Yang C.C."/>
            <person name="Iwamoto M."/>
            <person name="Abe T."/>
            <person name="Yamada Y."/>
            <person name="Muto A."/>
            <person name="Inokuchi H."/>
            <person name="Ikemura T."/>
            <person name="Matsumoto T."/>
            <person name="Sasaki T."/>
            <person name="Itoh T."/>
        </authorList>
    </citation>
    <scope>NUCLEOTIDE SEQUENCE [LARGE SCALE GENOMIC DNA]</scope>
    <source>
        <strain evidence="3">cv. Nipponbare</strain>
    </source>
</reference>
<dbReference type="InterPro" id="IPR050608">
    <property type="entry name" value="NmrA-type/Isoflavone_red_sf"/>
</dbReference>
<accession>A0A0P0V042</accession>
<dbReference type="PANTHER" id="PTHR43349:SF30">
    <property type="entry name" value="NMRA-LIKE DOMAIN-CONTAINING PROTEIN"/>
    <property type="match status" value="1"/>
</dbReference>
<dbReference type="PaxDb" id="39947-A0A0P0V042"/>
<dbReference type="SMR" id="A0A0P0V042"/>
<gene>
    <name evidence="2" type="ordered locus">Os01g0237300</name>
    <name evidence="2" type="ORF">OSNPB_010237300</name>
</gene>
<reference evidence="3" key="1">
    <citation type="journal article" date="2005" name="Nature">
        <title>The map-based sequence of the rice genome.</title>
        <authorList>
            <consortium name="International rice genome sequencing project (IRGSP)"/>
            <person name="Matsumoto T."/>
            <person name="Wu J."/>
            <person name="Kanamori H."/>
            <person name="Katayose Y."/>
            <person name="Fujisawa M."/>
            <person name="Namiki N."/>
            <person name="Mizuno H."/>
            <person name="Yamamoto K."/>
            <person name="Antonio B.A."/>
            <person name="Baba T."/>
            <person name="Sakata K."/>
            <person name="Nagamura Y."/>
            <person name="Aoki H."/>
            <person name="Arikawa K."/>
            <person name="Arita K."/>
            <person name="Bito T."/>
            <person name="Chiden Y."/>
            <person name="Fujitsuka N."/>
            <person name="Fukunaka R."/>
            <person name="Hamada M."/>
            <person name="Harada C."/>
            <person name="Hayashi A."/>
            <person name="Hijishita S."/>
            <person name="Honda M."/>
            <person name="Hosokawa S."/>
            <person name="Ichikawa Y."/>
            <person name="Idonuma A."/>
            <person name="Iijima M."/>
            <person name="Ikeda M."/>
            <person name="Ikeno M."/>
            <person name="Ito K."/>
            <person name="Ito S."/>
            <person name="Ito T."/>
            <person name="Ito Y."/>
            <person name="Ito Y."/>
            <person name="Iwabuchi A."/>
            <person name="Kamiya K."/>
            <person name="Karasawa W."/>
            <person name="Kurita K."/>
            <person name="Katagiri S."/>
            <person name="Kikuta A."/>
            <person name="Kobayashi H."/>
            <person name="Kobayashi N."/>
            <person name="Machita K."/>
            <person name="Maehara T."/>
            <person name="Masukawa M."/>
            <person name="Mizubayashi T."/>
            <person name="Mukai Y."/>
            <person name="Nagasaki H."/>
            <person name="Nagata Y."/>
            <person name="Naito S."/>
            <person name="Nakashima M."/>
            <person name="Nakama Y."/>
            <person name="Nakamichi Y."/>
            <person name="Nakamura M."/>
            <person name="Meguro A."/>
            <person name="Negishi M."/>
            <person name="Ohta I."/>
            <person name="Ohta T."/>
            <person name="Okamoto M."/>
            <person name="Ono N."/>
            <person name="Saji S."/>
            <person name="Sakaguchi M."/>
            <person name="Sakai K."/>
            <person name="Shibata M."/>
            <person name="Shimokawa T."/>
            <person name="Song J."/>
            <person name="Takazaki Y."/>
            <person name="Terasawa K."/>
            <person name="Tsugane M."/>
            <person name="Tsuji K."/>
            <person name="Ueda S."/>
            <person name="Waki K."/>
            <person name="Yamagata H."/>
            <person name="Yamamoto M."/>
            <person name="Yamamoto S."/>
            <person name="Yamane H."/>
            <person name="Yoshiki S."/>
            <person name="Yoshihara R."/>
            <person name="Yukawa K."/>
            <person name="Zhong H."/>
            <person name="Yano M."/>
            <person name="Yuan Q."/>
            <person name="Ouyang S."/>
            <person name="Liu J."/>
            <person name="Jones K.M."/>
            <person name="Gansberger K."/>
            <person name="Moffat K."/>
            <person name="Hill J."/>
            <person name="Bera J."/>
            <person name="Fadrosh D."/>
            <person name="Jin S."/>
            <person name="Johri S."/>
            <person name="Kim M."/>
            <person name="Overton L."/>
            <person name="Reardon M."/>
            <person name="Tsitrin T."/>
            <person name="Vuong H."/>
            <person name="Weaver B."/>
            <person name="Ciecko A."/>
            <person name="Tallon L."/>
            <person name="Jackson J."/>
            <person name="Pai G."/>
            <person name="Aken S.V."/>
            <person name="Utterback T."/>
            <person name="Reidmuller S."/>
            <person name="Feldblyum T."/>
            <person name="Hsiao J."/>
            <person name="Zismann V."/>
            <person name="Iobst S."/>
            <person name="de Vazeille A.R."/>
            <person name="Buell C.R."/>
            <person name="Ying K."/>
            <person name="Li Y."/>
            <person name="Lu T."/>
            <person name="Huang Y."/>
            <person name="Zhao Q."/>
            <person name="Feng Q."/>
            <person name="Zhang L."/>
            <person name="Zhu J."/>
            <person name="Weng Q."/>
            <person name="Mu J."/>
            <person name="Lu Y."/>
            <person name="Fan D."/>
            <person name="Liu Y."/>
            <person name="Guan J."/>
            <person name="Zhang Y."/>
            <person name="Yu S."/>
            <person name="Liu X."/>
            <person name="Zhang Y."/>
            <person name="Hong G."/>
            <person name="Han B."/>
            <person name="Choisne N."/>
            <person name="Demange N."/>
            <person name="Orjeda G."/>
            <person name="Samain S."/>
            <person name="Cattolico L."/>
            <person name="Pelletier E."/>
            <person name="Couloux A."/>
            <person name="Segurens B."/>
            <person name="Wincker P."/>
            <person name="D'Hont A."/>
            <person name="Scarpelli C."/>
            <person name="Weissenbach J."/>
            <person name="Salanoubat M."/>
            <person name="Quetier F."/>
            <person name="Yu Y."/>
            <person name="Kim H.R."/>
            <person name="Rambo T."/>
            <person name="Currie J."/>
            <person name="Collura K."/>
            <person name="Luo M."/>
            <person name="Yang T."/>
            <person name="Ammiraju J.S.S."/>
            <person name="Engler F."/>
            <person name="Soderlund C."/>
            <person name="Wing R.A."/>
            <person name="Palmer L.E."/>
            <person name="de la Bastide M."/>
            <person name="Spiegel L."/>
            <person name="Nascimento L."/>
            <person name="Zutavern T."/>
            <person name="O'Shaughnessy A."/>
            <person name="Dike S."/>
            <person name="Dedhia N."/>
            <person name="Preston R."/>
            <person name="Balija V."/>
            <person name="McCombie W.R."/>
            <person name="Chow T."/>
            <person name="Chen H."/>
            <person name="Chung M."/>
            <person name="Chen C."/>
            <person name="Shaw J."/>
            <person name="Wu H."/>
            <person name="Hsiao K."/>
            <person name="Chao Y."/>
            <person name="Chu M."/>
            <person name="Cheng C."/>
            <person name="Hour A."/>
            <person name="Lee P."/>
            <person name="Lin S."/>
            <person name="Lin Y."/>
            <person name="Liou J."/>
            <person name="Liu S."/>
            <person name="Hsing Y."/>
            <person name="Raghuvanshi S."/>
            <person name="Mohanty A."/>
            <person name="Bharti A.K."/>
            <person name="Gaur A."/>
            <person name="Gupta V."/>
            <person name="Kumar D."/>
            <person name="Ravi V."/>
            <person name="Vij S."/>
            <person name="Kapur A."/>
            <person name="Khurana P."/>
            <person name="Khurana P."/>
            <person name="Khurana J.P."/>
            <person name="Tyagi A.K."/>
            <person name="Gaikwad K."/>
            <person name="Singh A."/>
            <person name="Dalal V."/>
            <person name="Srivastava S."/>
            <person name="Dixit A."/>
            <person name="Pal A.K."/>
            <person name="Ghazi I.A."/>
            <person name="Yadav M."/>
            <person name="Pandit A."/>
            <person name="Bhargava A."/>
            <person name="Sureshbabu K."/>
            <person name="Batra K."/>
            <person name="Sharma T.R."/>
            <person name="Mohapatra T."/>
            <person name="Singh N.K."/>
            <person name="Messing J."/>
            <person name="Nelson A.B."/>
            <person name="Fuks G."/>
            <person name="Kavchok S."/>
            <person name="Keizer G."/>
            <person name="Linton E."/>
            <person name="Llaca V."/>
            <person name="Song R."/>
            <person name="Tanyolac B."/>
            <person name="Young S."/>
            <person name="Ho-Il K."/>
            <person name="Hahn J.H."/>
            <person name="Sangsakoo G."/>
            <person name="Vanavichit A."/>
            <person name="de Mattos Luiz.A.T."/>
            <person name="Zimmer P.D."/>
            <person name="Malone G."/>
            <person name="Dellagostin O."/>
            <person name="de Oliveira A.C."/>
            <person name="Bevan M."/>
            <person name="Bancroft I."/>
            <person name="Minx P."/>
            <person name="Cordum H."/>
            <person name="Wilson R."/>
            <person name="Cheng Z."/>
            <person name="Jin W."/>
            <person name="Jiang J."/>
            <person name="Leong S.A."/>
            <person name="Iwama H."/>
            <person name="Gojobori T."/>
            <person name="Itoh T."/>
            <person name="Niimura Y."/>
            <person name="Fujii Y."/>
            <person name="Habara T."/>
            <person name="Sakai H."/>
            <person name="Sato Y."/>
            <person name="Wilson G."/>
            <person name="Kumar K."/>
            <person name="McCouch S."/>
            <person name="Juretic N."/>
            <person name="Hoen D."/>
            <person name="Wright S."/>
            <person name="Bruskiewich R."/>
            <person name="Bureau T."/>
            <person name="Miyao A."/>
            <person name="Hirochika H."/>
            <person name="Nishikawa T."/>
            <person name="Kadowaki K."/>
            <person name="Sugiura M."/>
            <person name="Burr B."/>
            <person name="Sasaki T."/>
        </authorList>
    </citation>
    <scope>NUCLEOTIDE SEQUENCE [LARGE SCALE GENOMIC DNA]</scope>
    <source>
        <strain evidence="3">cv. Nipponbare</strain>
    </source>
</reference>
<dbReference type="SUPFAM" id="SSF51735">
    <property type="entry name" value="NAD(P)-binding Rossmann-fold domains"/>
    <property type="match status" value="1"/>
</dbReference>
<evidence type="ECO:0000313" key="3">
    <source>
        <dbReference type="Proteomes" id="UP000059680"/>
    </source>
</evidence>
<dbReference type="EMBL" id="AP014957">
    <property type="protein sequence ID" value="BAS71239.1"/>
    <property type="molecule type" value="Genomic_DNA"/>
</dbReference>
<dbReference type="InterPro" id="IPR036291">
    <property type="entry name" value="NAD(P)-bd_dom_sf"/>
</dbReference>
<reference evidence="2 3" key="3">
    <citation type="journal article" date="2013" name="Rice">
        <title>Improvement of the Oryza sativa Nipponbare reference genome using next generation sequence and optical map data.</title>
        <authorList>
            <person name="Kawahara Y."/>
            <person name="de la Bastide M."/>
            <person name="Hamilton J.P."/>
            <person name="Kanamori H."/>
            <person name="McCombie W.R."/>
            <person name="Ouyang S."/>
            <person name="Schwartz D.C."/>
            <person name="Tanaka T."/>
            <person name="Wu J."/>
            <person name="Zhou S."/>
            <person name="Childs K.L."/>
            <person name="Davidson R.M."/>
            <person name="Lin H."/>
            <person name="Quesada-Ocampo L."/>
            <person name="Vaillancourt B."/>
            <person name="Sakai H."/>
            <person name="Lee S.S."/>
            <person name="Kim J."/>
            <person name="Numa H."/>
            <person name="Itoh T."/>
            <person name="Buell C.R."/>
            <person name="Matsumoto T."/>
        </authorList>
    </citation>
    <scope>NUCLEOTIDE SEQUENCE [LARGE SCALE GENOMIC DNA]</scope>
    <source>
        <strain evidence="3">cv. Nipponbare</strain>
    </source>
</reference>
<dbReference type="STRING" id="39947.A0A0P0V042"/>
<evidence type="ECO:0000313" key="2">
    <source>
        <dbReference type="EMBL" id="BAS71239.1"/>
    </source>
</evidence>
<dbReference type="InParanoid" id="A0A0P0V042"/>
<dbReference type="Pfam" id="PF05368">
    <property type="entry name" value="NmrA"/>
    <property type="match status" value="1"/>
</dbReference>
<name>A0A0P0V042_ORYSJ</name>
<dbReference type="Proteomes" id="UP000059680">
    <property type="component" value="Chromosome 1"/>
</dbReference>
<feature type="domain" description="NmrA-like" evidence="1">
    <location>
        <begin position="2"/>
        <end position="117"/>
    </location>
</feature>
<keyword evidence="3" id="KW-1185">Reference proteome</keyword>
<protein>
    <submittedName>
        <fullName evidence="2">Os01g0237300 protein</fullName>
    </submittedName>
</protein>
<proteinExistence type="predicted"/>
<dbReference type="AlphaFoldDB" id="A0A0P0V042"/>
<sequence>MFVDDKDMSAVTIKAEEDPRTVDKILYVQPPANLCSLNQLVSVLEKKIGRDLEKCYVPEEELAIKIEAASPFPLNFQLAIVHSALLPGVASCGQTAVRVEATELYPDMEYVTVEEYFDSLI</sequence>
<dbReference type="InterPro" id="IPR008030">
    <property type="entry name" value="NmrA-like"/>
</dbReference>